<dbReference type="Proteomes" id="UP000321523">
    <property type="component" value="Unassembled WGS sequence"/>
</dbReference>
<evidence type="ECO:0000313" key="1">
    <source>
        <dbReference type="EMBL" id="GEO42899.1"/>
    </source>
</evidence>
<comment type="caution">
    <text evidence="1">The sequence shown here is derived from an EMBL/GenBank/DDBJ whole genome shotgun (WGS) entry which is preliminary data.</text>
</comment>
<evidence type="ECO:0000313" key="2">
    <source>
        <dbReference type="Proteomes" id="UP000321523"/>
    </source>
</evidence>
<proteinExistence type="predicted"/>
<reference evidence="1 2" key="1">
    <citation type="submission" date="2019-07" db="EMBL/GenBank/DDBJ databases">
        <title>Whole genome shotgun sequence of Skermanella aerolata NBRC 106429.</title>
        <authorList>
            <person name="Hosoyama A."/>
            <person name="Uohara A."/>
            <person name="Ohji S."/>
            <person name="Ichikawa N."/>
        </authorList>
    </citation>
    <scope>NUCLEOTIDE SEQUENCE [LARGE SCALE GENOMIC DNA]</scope>
    <source>
        <strain evidence="1 2">NBRC 106429</strain>
    </source>
</reference>
<dbReference type="AlphaFoldDB" id="A0A512E2E1"/>
<name>A0A512E2E1_9PROT</name>
<organism evidence="1 2">
    <name type="scientific">Skermanella aerolata</name>
    <dbReference type="NCBI Taxonomy" id="393310"/>
    <lineage>
        <taxon>Bacteria</taxon>
        <taxon>Pseudomonadati</taxon>
        <taxon>Pseudomonadota</taxon>
        <taxon>Alphaproteobacteria</taxon>
        <taxon>Rhodospirillales</taxon>
        <taxon>Azospirillaceae</taxon>
        <taxon>Skermanella</taxon>
    </lineage>
</organism>
<keyword evidence="2" id="KW-1185">Reference proteome</keyword>
<dbReference type="RefSeq" id="WP_044435658.1">
    <property type="nucleotide sequence ID" value="NZ_BJYZ01000053.1"/>
</dbReference>
<dbReference type="EMBL" id="BJYZ01000053">
    <property type="protein sequence ID" value="GEO42899.1"/>
    <property type="molecule type" value="Genomic_DNA"/>
</dbReference>
<protein>
    <submittedName>
        <fullName evidence="1">Uncharacterized protein</fullName>
    </submittedName>
</protein>
<accession>A0A512E2E1</accession>
<gene>
    <name evidence="1" type="ORF">SAE02_70470</name>
</gene>
<sequence>MASPLTAFPALSMRLGAALLAVAAGFAGGYGYGRNNAPETTRIVTTACGVAPAAAPFFLPIGVLGEHAPDLPVMVGPVKVDGGTTVLLRFDPAVDGTGDTVVRVGDVLHLPGSFGERPAPPTEIRLNCRNGVLAAVQYHLDDVAARFTVVHRADDGAAPGS</sequence>